<dbReference type="SUPFAM" id="SSF48403">
    <property type="entry name" value="Ankyrin repeat"/>
    <property type="match status" value="1"/>
</dbReference>
<evidence type="ECO:0000313" key="6">
    <source>
        <dbReference type="Proteomes" id="UP001174136"/>
    </source>
</evidence>
<evidence type="ECO:0000313" key="5">
    <source>
        <dbReference type="EMBL" id="KAK0142428.1"/>
    </source>
</evidence>
<dbReference type="PANTHER" id="PTHR24124">
    <property type="entry name" value="ANKYRIN REPEAT FAMILY A"/>
    <property type="match status" value="1"/>
</dbReference>
<organism evidence="5 6">
    <name type="scientific">Merluccius polli</name>
    <name type="common">Benguela hake</name>
    <name type="synonym">Merluccius cadenati</name>
    <dbReference type="NCBI Taxonomy" id="89951"/>
    <lineage>
        <taxon>Eukaryota</taxon>
        <taxon>Metazoa</taxon>
        <taxon>Chordata</taxon>
        <taxon>Craniata</taxon>
        <taxon>Vertebrata</taxon>
        <taxon>Euteleostomi</taxon>
        <taxon>Actinopterygii</taxon>
        <taxon>Neopterygii</taxon>
        <taxon>Teleostei</taxon>
        <taxon>Neoteleostei</taxon>
        <taxon>Acanthomorphata</taxon>
        <taxon>Zeiogadaria</taxon>
        <taxon>Gadariae</taxon>
        <taxon>Gadiformes</taxon>
        <taxon>Gadoidei</taxon>
        <taxon>Merlucciidae</taxon>
        <taxon>Merluccius</taxon>
    </lineage>
</organism>
<feature type="compositionally biased region" description="Basic residues" evidence="4">
    <location>
        <begin position="1"/>
        <end position="15"/>
    </location>
</feature>
<name>A0AA47NZE8_MERPO</name>
<dbReference type="GO" id="GO:0010468">
    <property type="term" value="P:regulation of gene expression"/>
    <property type="evidence" value="ECO:0007669"/>
    <property type="project" value="TreeGrafter"/>
</dbReference>
<sequence length="420" mass="46792">MLGQRLRRHHHHHHAGPTGTRVTVRELIQLHRRQAGSQAGYNRKRTFPQDQNTPPNILECKQRRPVNPAHEIAANKPSSPAANRNVSPCLSVCCISQPYVQGSPPQRVLDLPAVPENGNMSLFQWQVFQESRKWGDVTAEMLDMQDEDGDTYLHIAVAQGKRALAYVLAEKSSGFIDTKEHNGQSALQIAVLTDQHLIVQDLLLLGAKVNTNDHWGRSPLHVCAEKGHVLTLQTIHKSLGNMQPIDIDLFNYEGLTPLHVAVISYNCLVRELRELSTVPTLIAMELARRKQQYIDCDLKNGKTSLHFASEAANEELFHIILNHPSSSSIVNEMTYSGNTALHTVCSLACEHGILEAVMALLRNGADSSAKNLENDQPVHLVPGGPIGVMVRKMIKSKKHALYPTVPQMQKRCQLDSSMFY</sequence>
<feature type="repeat" description="ANK" evidence="3">
    <location>
        <begin position="182"/>
        <end position="214"/>
    </location>
</feature>
<dbReference type="PROSITE" id="PS50088">
    <property type="entry name" value="ANK_REPEAT"/>
    <property type="match status" value="2"/>
</dbReference>
<keyword evidence="6" id="KW-1185">Reference proteome</keyword>
<evidence type="ECO:0000256" key="4">
    <source>
        <dbReference type="SAM" id="MobiDB-lite"/>
    </source>
</evidence>
<feature type="repeat" description="ANK" evidence="3">
    <location>
        <begin position="300"/>
        <end position="332"/>
    </location>
</feature>
<dbReference type="EMBL" id="JAOPHQ010003695">
    <property type="protein sequence ID" value="KAK0142428.1"/>
    <property type="molecule type" value="Genomic_DNA"/>
</dbReference>
<dbReference type="InterPro" id="IPR036770">
    <property type="entry name" value="Ankyrin_rpt-contain_sf"/>
</dbReference>
<keyword evidence="1" id="KW-0677">Repeat</keyword>
<evidence type="ECO:0000256" key="3">
    <source>
        <dbReference type="PROSITE-ProRule" id="PRU00023"/>
    </source>
</evidence>
<evidence type="ECO:0000256" key="1">
    <source>
        <dbReference type="ARBA" id="ARBA00022737"/>
    </source>
</evidence>
<evidence type="ECO:0000256" key="2">
    <source>
        <dbReference type="ARBA" id="ARBA00023043"/>
    </source>
</evidence>
<dbReference type="Gene3D" id="1.25.40.20">
    <property type="entry name" value="Ankyrin repeat-containing domain"/>
    <property type="match status" value="1"/>
</dbReference>
<dbReference type="GO" id="GO:0005634">
    <property type="term" value="C:nucleus"/>
    <property type="evidence" value="ECO:0007669"/>
    <property type="project" value="TreeGrafter"/>
</dbReference>
<dbReference type="PANTHER" id="PTHR24124:SF5">
    <property type="entry name" value="NF-KAPPA-B INHIBITOR ZETA"/>
    <property type="match status" value="1"/>
</dbReference>
<accession>A0AA47NZE8</accession>
<dbReference type="PROSITE" id="PS50297">
    <property type="entry name" value="ANK_REP_REGION"/>
    <property type="match status" value="1"/>
</dbReference>
<dbReference type="SMART" id="SM00248">
    <property type="entry name" value="ANK"/>
    <property type="match status" value="6"/>
</dbReference>
<dbReference type="InterPro" id="IPR002110">
    <property type="entry name" value="Ankyrin_rpt"/>
</dbReference>
<proteinExistence type="predicted"/>
<dbReference type="Pfam" id="PF12796">
    <property type="entry name" value="Ank_2"/>
    <property type="match status" value="2"/>
</dbReference>
<protein>
    <submittedName>
        <fullName evidence="5">NF-kappa-B inhibitor zeta</fullName>
    </submittedName>
</protein>
<reference evidence="5" key="1">
    <citation type="journal article" date="2023" name="Front. Mar. Sci.">
        <title>A new Merluccius polli reference genome to investigate the effects of global change in West African waters.</title>
        <authorList>
            <person name="Mateo J.L."/>
            <person name="Blanco-Fernandez C."/>
            <person name="Garcia-Vazquez E."/>
            <person name="Machado-Schiaffino G."/>
        </authorList>
    </citation>
    <scope>NUCLEOTIDE SEQUENCE</scope>
    <source>
        <strain evidence="5">C29</strain>
        <tissue evidence="5">Fin</tissue>
    </source>
</reference>
<dbReference type="Proteomes" id="UP001174136">
    <property type="component" value="Unassembled WGS sequence"/>
</dbReference>
<feature type="region of interest" description="Disordered" evidence="4">
    <location>
        <begin position="1"/>
        <end position="21"/>
    </location>
</feature>
<keyword evidence="2 3" id="KW-0040">ANK repeat</keyword>
<feature type="region of interest" description="Disordered" evidence="4">
    <location>
        <begin position="33"/>
        <end position="57"/>
    </location>
</feature>
<gene>
    <name evidence="5" type="primary">NFKBIZ_1</name>
    <name evidence="5" type="ORF">N1851_019807</name>
</gene>
<comment type="caution">
    <text evidence="5">The sequence shown here is derived from an EMBL/GenBank/DDBJ whole genome shotgun (WGS) entry which is preliminary data.</text>
</comment>
<dbReference type="AlphaFoldDB" id="A0AA47NZE8"/>